<dbReference type="Pfam" id="PF23187">
    <property type="entry name" value="UBX7_N"/>
    <property type="match status" value="1"/>
</dbReference>
<feature type="compositionally biased region" description="Polar residues" evidence="1">
    <location>
        <begin position="373"/>
        <end position="385"/>
    </location>
</feature>
<feature type="domain" description="UBX" evidence="2">
    <location>
        <begin position="179"/>
        <end position="277"/>
    </location>
</feature>
<gene>
    <name evidence="3" type="ORF">HYPBUDRAFT_151482</name>
</gene>
<dbReference type="RefSeq" id="XP_020079005.1">
    <property type="nucleotide sequence ID" value="XM_020220517.1"/>
</dbReference>
<feature type="compositionally biased region" description="Basic and acidic residues" evidence="1">
    <location>
        <begin position="114"/>
        <end position="125"/>
    </location>
</feature>
<dbReference type="InterPro" id="IPR029071">
    <property type="entry name" value="Ubiquitin-like_domsf"/>
</dbReference>
<evidence type="ECO:0000256" key="1">
    <source>
        <dbReference type="SAM" id="MobiDB-lite"/>
    </source>
</evidence>
<protein>
    <recommendedName>
        <fullName evidence="2">UBX domain-containing protein</fullName>
    </recommendedName>
</protein>
<reference evidence="4" key="1">
    <citation type="submission" date="2016-05" db="EMBL/GenBank/DDBJ databases">
        <title>Comparative genomics of biotechnologically important yeasts.</title>
        <authorList>
            <consortium name="DOE Joint Genome Institute"/>
            <person name="Riley R."/>
            <person name="Haridas S."/>
            <person name="Wolfe K.H."/>
            <person name="Lopes M.R."/>
            <person name="Hittinger C.T."/>
            <person name="Goker M."/>
            <person name="Salamov A."/>
            <person name="Wisecaver J."/>
            <person name="Long T.M."/>
            <person name="Aerts A.L."/>
            <person name="Barry K."/>
            <person name="Choi C."/>
            <person name="Clum A."/>
            <person name="Coughlan A.Y."/>
            <person name="Deshpande S."/>
            <person name="Douglass A.P."/>
            <person name="Hanson S.J."/>
            <person name="Klenk H.-P."/>
            <person name="Labutti K."/>
            <person name="Lapidus A."/>
            <person name="Lindquist E."/>
            <person name="Lipzen A."/>
            <person name="Meier-Kolthoff J.P."/>
            <person name="Ohm R.A."/>
            <person name="Otillar R.P."/>
            <person name="Pangilinan J."/>
            <person name="Peng Y."/>
            <person name="Rokas A."/>
            <person name="Rosa C.A."/>
            <person name="Scheuner C."/>
            <person name="Sibirny A.A."/>
            <person name="Slot J.C."/>
            <person name="Stielow J.B."/>
            <person name="Sun H."/>
            <person name="Kurtzman C.P."/>
            <person name="Blackwell M."/>
            <person name="Grigoriev I.V."/>
            <person name="Jeffries T.W."/>
        </authorList>
    </citation>
    <scope>NUCLEOTIDE SEQUENCE [LARGE SCALE GENOMIC DNA]</scope>
    <source>
        <strain evidence="4">NRRL Y-1933</strain>
    </source>
</reference>
<proteinExistence type="predicted"/>
<feature type="compositionally biased region" description="Polar residues" evidence="1">
    <location>
        <begin position="445"/>
        <end position="455"/>
    </location>
</feature>
<dbReference type="AlphaFoldDB" id="A0A1E4RRR4"/>
<dbReference type="SMART" id="SM00166">
    <property type="entry name" value="UBX"/>
    <property type="match status" value="1"/>
</dbReference>
<evidence type="ECO:0000313" key="3">
    <source>
        <dbReference type="EMBL" id="ODV69938.1"/>
    </source>
</evidence>
<sequence length="495" mass="56203">MEEDRATEEVSPLIEKYLIDVKDNRIKDEYISFLKKRFICLRLIQGSTDYSFFEQLFPNIEFPSFYLISKGKLLDIITLESQLDQKGFITRLTTLSPDHQERRSTEMSDGTDVATEKQSSHQESVRKHQQDVAAYKKEQAQEHQRIKALLEADKRERESMKRERNGSIQPKRNDVVRPSKSAVCSLVIRLFDGDSVKNEFSSSQTLNDVRIWLDNSSNPPIIKNTNSSMPSFAKSLNPQPTHYVFHRPGIPRVTYTDSQEFEKLVDLDLCPRLALILKPIYDDKFSSLYPDGNRSSFGMLGSFGQSVRKFGNALYLFFDYGVDETDIPTHNNNEDEPSPNEINDELNDSSRSSGYNRLNLENSNIGAGMDDYFQSNHSSGPQQDSSDPERKLASRAHSASLINFGNTATTRPISVLHQPSFHSTNYVIGGDDHDDTEERPLHDSGSVSNLTSRLSTPKPMGNLPSISRVQTIRPEEQDQPNESTTNDSDEDKKDK</sequence>
<dbReference type="Pfam" id="PF00789">
    <property type="entry name" value="UBX"/>
    <property type="match status" value="1"/>
</dbReference>
<feature type="region of interest" description="Disordered" evidence="1">
    <location>
        <begin position="94"/>
        <end position="125"/>
    </location>
</feature>
<evidence type="ECO:0000259" key="2">
    <source>
        <dbReference type="PROSITE" id="PS50033"/>
    </source>
</evidence>
<dbReference type="SUPFAM" id="SSF54236">
    <property type="entry name" value="Ubiquitin-like"/>
    <property type="match status" value="1"/>
</dbReference>
<dbReference type="InterPro" id="IPR001012">
    <property type="entry name" value="UBX_dom"/>
</dbReference>
<organism evidence="3 4">
    <name type="scientific">Hyphopichia burtonii NRRL Y-1933</name>
    <dbReference type="NCBI Taxonomy" id="984485"/>
    <lineage>
        <taxon>Eukaryota</taxon>
        <taxon>Fungi</taxon>
        <taxon>Dikarya</taxon>
        <taxon>Ascomycota</taxon>
        <taxon>Saccharomycotina</taxon>
        <taxon>Pichiomycetes</taxon>
        <taxon>Debaryomycetaceae</taxon>
        <taxon>Hyphopichia</taxon>
    </lineage>
</organism>
<dbReference type="GO" id="GO:0005783">
    <property type="term" value="C:endoplasmic reticulum"/>
    <property type="evidence" value="ECO:0007669"/>
    <property type="project" value="TreeGrafter"/>
</dbReference>
<feature type="region of interest" description="Disordered" evidence="1">
    <location>
        <begin position="426"/>
        <end position="495"/>
    </location>
</feature>
<dbReference type="Proteomes" id="UP000095085">
    <property type="component" value="Unassembled WGS sequence"/>
</dbReference>
<dbReference type="EMBL" id="KV454538">
    <property type="protein sequence ID" value="ODV69938.1"/>
    <property type="molecule type" value="Genomic_DNA"/>
</dbReference>
<dbReference type="STRING" id="984485.A0A1E4RRR4"/>
<feature type="compositionally biased region" description="Polar residues" evidence="1">
    <location>
        <begin position="349"/>
        <end position="365"/>
    </location>
</feature>
<dbReference type="PANTHER" id="PTHR46424:SF1">
    <property type="entry name" value="UBX DOMAIN-CONTAINING PROTEIN 4"/>
    <property type="match status" value="1"/>
</dbReference>
<name>A0A1E4RRR4_9ASCO</name>
<dbReference type="CDD" id="cd01767">
    <property type="entry name" value="UBX"/>
    <property type="match status" value="1"/>
</dbReference>
<dbReference type="OrthoDB" id="2445133at2759"/>
<dbReference type="PANTHER" id="PTHR46424">
    <property type="entry name" value="UBX DOMAIN-CONTAINING PROTEIN 4"/>
    <property type="match status" value="1"/>
</dbReference>
<dbReference type="PROSITE" id="PS50033">
    <property type="entry name" value="UBX"/>
    <property type="match status" value="1"/>
</dbReference>
<feature type="compositionally biased region" description="Acidic residues" evidence="1">
    <location>
        <begin position="334"/>
        <end position="347"/>
    </location>
</feature>
<accession>A0A1E4RRR4</accession>
<evidence type="ECO:0000313" key="4">
    <source>
        <dbReference type="Proteomes" id="UP000095085"/>
    </source>
</evidence>
<feature type="region of interest" description="Disordered" evidence="1">
    <location>
        <begin position="154"/>
        <end position="175"/>
    </location>
</feature>
<dbReference type="Gene3D" id="3.10.20.90">
    <property type="entry name" value="Phosphatidylinositol 3-kinase Catalytic Subunit, Chain A, domain 1"/>
    <property type="match status" value="1"/>
</dbReference>
<feature type="region of interest" description="Disordered" evidence="1">
    <location>
        <begin position="327"/>
        <end position="394"/>
    </location>
</feature>
<dbReference type="GO" id="GO:0036503">
    <property type="term" value="P:ERAD pathway"/>
    <property type="evidence" value="ECO:0007669"/>
    <property type="project" value="TreeGrafter"/>
</dbReference>
<keyword evidence="4" id="KW-1185">Reference proteome</keyword>
<dbReference type="GeneID" id="30995067"/>